<dbReference type="Pfam" id="PF17645">
    <property type="entry name" value="Amdase"/>
    <property type="match status" value="1"/>
</dbReference>
<dbReference type="Gene3D" id="3.40.50.12500">
    <property type="match status" value="1"/>
</dbReference>
<evidence type="ECO:0008006" key="2">
    <source>
        <dbReference type="Google" id="ProtNLM"/>
    </source>
</evidence>
<gene>
    <name evidence="1" type="ORF">METZ01_LOCUS250150</name>
</gene>
<protein>
    <recommendedName>
        <fullName evidence="2">Asp/Glu racemase</fullName>
    </recommendedName>
</protein>
<accession>A0A382ICG5</accession>
<feature type="non-terminal residue" evidence="1">
    <location>
        <position position="231"/>
    </location>
</feature>
<name>A0A382ICG5_9ZZZZ</name>
<proteinExistence type="predicted"/>
<dbReference type="PIRSF" id="PIRSF015736">
    <property type="entry name" value="MI"/>
    <property type="match status" value="1"/>
</dbReference>
<dbReference type="AlphaFoldDB" id="A0A382ICG5"/>
<dbReference type="PANTHER" id="PTHR40267:SF1">
    <property type="entry name" value="BLR3294 PROTEIN"/>
    <property type="match status" value="1"/>
</dbReference>
<dbReference type="EMBL" id="UINC01066510">
    <property type="protein sequence ID" value="SVB97296.1"/>
    <property type="molecule type" value="Genomic_DNA"/>
</dbReference>
<organism evidence="1">
    <name type="scientific">marine metagenome</name>
    <dbReference type="NCBI Taxonomy" id="408172"/>
    <lineage>
        <taxon>unclassified sequences</taxon>
        <taxon>metagenomes</taxon>
        <taxon>ecological metagenomes</taxon>
    </lineage>
</organism>
<dbReference type="InterPro" id="IPR026286">
    <property type="entry name" value="MaiA/AMDase"/>
</dbReference>
<reference evidence="1" key="1">
    <citation type="submission" date="2018-05" db="EMBL/GenBank/DDBJ databases">
        <authorList>
            <person name="Lanie J.A."/>
            <person name="Ng W.-L."/>
            <person name="Kazmierczak K.M."/>
            <person name="Andrzejewski T.M."/>
            <person name="Davidsen T.M."/>
            <person name="Wayne K.J."/>
            <person name="Tettelin H."/>
            <person name="Glass J.I."/>
            <person name="Rusch D."/>
            <person name="Podicherti R."/>
            <person name="Tsui H.-C.T."/>
            <person name="Winkler M.E."/>
        </authorList>
    </citation>
    <scope>NUCLEOTIDE SEQUENCE</scope>
</reference>
<evidence type="ECO:0000313" key="1">
    <source>
        <dbReference type="EMBL" id="SVB97296.1"/>
    </source>
</evidence>
<sequence length="231" mass="25557">MTMQISTTAGFTRITQIPFDVDAGIAGRARIGLIVLATDHTMEYEYRQVVTLPGVAFYESRIPNSPTITPETLRQMASHIADQASVILPGMPLDVVAYGCTSASMVIGEERVFELIREGRPEARPTTPITAAFAAFNALDIRRIGVLTPYRDDINQTVRHYIEAKGFSIPVFGSFNEEDDNRAARITTDSIRKALLEIGRRQEVDGIFLSCTSLRLTDIVHEVEDELGKPV</sequence>
<dbReference type="PANTHER" id="PTHR40267">
    <property type="entry name" value="BLR3294 PROTEIN"/>
    <property type="match status" value="1"/>
</dbReference>
<dbReference type="InterPro" id="IPR053714">
    <property type="entry name" value="Iso_Racemase_Enz_sf"/>
</dbReference>